<dbReference type="EMBL" id="CAMXCT020001504">
    <property type="protein sequence ID" value="CAL1144082.1"/>
    <property type="molecule type" value="Genomic_DNA"/>
</dbReference>
<keyword evidence="4" id="KW-1185">Reference proteome</keyword>
<dbReference type="PROSITE" id="PS51257">
    <property type="entry name" value="PROKAR_LIPOPROTEIN"/>
    <property type="match status" value="1"/>
</dbReference>
<evidence type="ECO:0000256" key="1">
    <source>
        <dbReference type="SAM" id="MobiDB-lite"/>
    </source>
</evidence>
<feature type="compositionally biased region" description="Low complexity" evidence="1">
    <location>
        <begin position="113"/>
        <end position="140"/>
    </location>
</feature>
<sequence>MSKCINVLYIYICAQLKSAGFLSGFAFGCEEKDSENATKAIQAVNDAWAVLRDQKSRQAYNQRVVADALSEESKFKKSKSVIEIAAAAKAAAKAAVKAKAKSKAAEEVHMACGKASSSSSKGPDASKSSTAPSASSSGKTPSWVYCMLTEQKTVIVCKPQLSKGLQRRFEHKAWAGSAHALRVAREFQDSCETMLTKTLSMTKLDQLKNFCGENDIKIPSGTRLSKHFLNDTIEQAFYAGSCKSIEEKLRKAYQKSTGADATTEGSATMTHGIVVDKCTNKFMATYKVSKEHGSISKIFDTRQDAEFWFDSLNALMKQGRLAGNLSALRQAAATRKATAAAINKIMEENISLEPESRDAYKREVKEGKDVFDKIFKKSSGSGLRRASVHLFKASSDQLQECAGKGVVNGVLCGSWHASLGWRPTTIIVFGSGFDKDSADAFVAKSGLTKLGVISCSDSPKPSEGDFAKFAQVAKTSECKNCVMWHLVQERFQVSSRFFQHNPDTKVPEEVSMEFISRRLNGEDVRILGLDEKVREEALAAKISRPKTLRFSVGKVPPDGRCFWYSWLASVLSDEWWAIERNKTGYALNREQLLTEENMGQRLLDEVMDKMISIASTDEALASYEDVKESKQMTLDLAHVVGLAFGCRFRISLAENAQKDDYPADAMYGQPDGPVVGHFYFRYLQKHVGHFDVLREDDGKLRGYQLMGLRQ</sequence>
<reference evidence="2" key="1">
    <citation type="submission" date="2022-10" db="EMBL/GenBank/DDBJ databases">
        <authorList>
            <person name="Chen Y."/>
            <person name="Dougan E. K."/>
            <person name="Chan C."/>
            <person name="Rhodes N."/>
            <person name="Thang M."/>
        </authorList>
    </citation>
    <scope>NUCLEOTIDE SEQUENCE</scope>
</reference>
<evidence type="ECO:0000313" key="2">
    <source>
        <dbReference type="EMBL" id="CAI3990707.1"/>
    </source>
</evidence>
<name>A0A9P1CED9_9DINO</name>
<accession>A0A9P1CED9</accession>
<evidence type="ECO:0000313" key="3">
    <source>
        <dbReference type="EMBL" id="CAL1144082.1"/>
    </source>
</evidence>
<dbReference type="AlphaFoldDB" id="A0A9P1CED9"/>
<proteinExistence type="predicted"/>
<dbReference type="Proteomes" id="UP001152797">
    <property type="component" value="Unassembled WGS sequence"/>
</dbReference>
<dbReference type="EMBL" id="CAMXCT030001504">
    <property type="protein sequence ID" value="CAL4778019.1"/>
    <property type="molecule type" value="Genomic_DNA"/>
</dbReference>
<gene>
    <name evidence="2" type="ORF">C1SCF055_LOCUS17674</name>
</gene>
<protein>
    <submittedName>
        <fullName evidence="2">Uncharacterized protein</fullName>
    </submittedName>
</protein>
<dbReference type="EMBL" id="CAMXCT010001504">
    <property type="protein sequence ID" value="CAI3990707.1"/>
    <property type="molecule type" value="Genomic_DNA"/>
</dbReference>
<evidence type="ECO:0000313" key="4">
    <source>
        <dbReference type="Proteomes" id="UP001152797"/>
    </source>
</evidence>
<comment type="caution">
    <text evidence="2">The sequence shown here is derived from an EMBL/GenBank/DDBJ whole genome shotgun (WGS) entry which is preliminary data.</text>
</comment>
<organism evidence="2">
    <name type="scientific">Cladocopium goreaui</name>
    <dbReference type="NCBI Taxonomy" id="2562237"/>
    <lineage>
        <taxon>Eukaryota</taxon>
        <taxon>Sar</taxon>
        <taxon>Alveolata</taxon>
        <taxon>Dinophyceae</taxon>
        <taxon>Suessiales</taxon>
        <taxon>Symbiodiniaceae</taxon>
        <taxon>Cladocopium</taxon>
    </lineage>
</organism>
<reference evidence="3" key="2">
    <citation type="submission" date="2024-04" db="EMBL/GenBank/DDBJ databases">
        <authorList>
            <person name="Chen Y."/>
            <person name="Shah S."/>
            <person name="Dougan E. K."/>
            <person name="Thang M."/>
            <person name="Chan C."/>
        </authorList>
    </citation>
    <scope>NUCLEOTIDE SEQUENCE [LARGE SCALE GENOMIC DNA]</scope>
</reference>
<feature type="region of interest" description="Disordered" evidence="1">
    <location>
        <begin position="112"/>
        <end position="140"/>
    </location>
</feature>